<organism evidence="1 2">
    <name type="scientific">Pandoraea anapnoica</name>
    <dbReference type="NCBI Taxonomy" id="2508301"/>
    <lineage>
        <taxon>Bacteria</taxon>
        <taxon>Pseudomonadati</taxon>
        <taxon>Pseudomonadota</taxon>
        <taxon>Betaproteobacteria</taxon>
        <taxon>Burkholderiales</taxon>
        <taxon>Burkholderiaceae</taxon>
        <taxon>Pandoraea</taxon>
    </lineage>
</organism>
<proteinExistence type="predicted"/>
<evidence type="ECO:0000313" key="2">
    <source>
        <dbReference type="Proteomes" id="UP000383122"/>
    </source>
</evidence>
<keyword evidence="2" id="KW-1185">Reference proteome</keyword>
<name>A0A5E5AFC8_9BURK</name>
<sequence>MGIRSFKRENTQTRPAAKVAAGCANRIGKYRRLTGAPRSLQAPAGSGGR</sequence>
<evidence type="ECO:0000313" key="1">
    <source>
        <dbReference type="EMBL" id="VVE71918.1"/>
    </source>
</evidence>
<dbReference type="EMBL" id="CABPSP010000014">
    <property type="protein sequence ID" value="VVE71918.1"/>
    <property type="molecule type" value="Genomic_DNA"/>
</dbReference>
<dbReference type="Proteomes" id="UP000383122">
    <property type="component" value="Unassembled WGS sequence"/>
</dbReference>
<protein>
    <submittedName>
        <fullName evidence="1">Uncharacterized protein</fullName>
    </submittedName>
</protein>
<reference evidence="1 2" key="1">
    <citation type="submission" date="2019-08" db="EMBL/GenBank/DDBJ databases">
        <authorList>
            <person name="Peeters C."/>
        </authorList>
    </citation>
    <scope>NUCLEOTIDE SEQUENCE [LARGE SCALE GENOMIC DNA]</scope>
    <source>
        <strain evidence="1 2">LMG 31117</strain>
    </source>
</reference>
<gene>
    <name evidence="1" type="ORF">PAN31117_04213</name>
</gene>
<accession>A0A5E5AFC8</accession>
<dbReference type="AlphaFoldDB" id="A0A5E5AFC8"/>